<proteinExistence type="predicted"/>
<feature type="compositionally biased region" description="Basic and acidic residues" evidence="1">
    <location>
        <begin position="101"/>
        <end position="124"/>
    </location>
</feature>
<protein>
    <submittedName>
        <fullName evidence="2">Uncharacterized protein</fullName>
    </submittedName>
</protein>
<feature type="region of interest" description="Disordered" evidence="1">
    <location>
        <begin position="1"/>
        <end position="59"/>
    </location>
</feature>
<evidence type="ECO:0000256" key="1">
    <source>
        <dbReference type="SAM" id="MobiDB-lite"/>
    </source>
</evidence>
<feature type="compositionally biased region" description="Basic and acidic residues" evidence="1">
    <location>
        <begin position="16"/>
        <end position="53"/>
    </location>
</feature>
<accession>A0A1E1W6G3</accession>
<dbReference type="EMBL" id="GDQN01008497">
    <property type="protein sequence ID" value="JAT82557.1"/>
    <property type="molecule type" value="Transcribed_RNA"/>
</dbReference>
<evidence type="ECO:0000313" key="2">
    <source>
        <dbReference type="EMBL" id="JAT82557.1"/>
    </source>
</evidence>
<organism evidence="2">
    <name type="scientific">Pectinophora gossypiella</name>
    <name type="common">Cotton pink bollworm</name>
    <name type="synonym">Depressaria gossypiella</name>
    <dbReference type="NCBI Taxonomy" id="13191"/>
    <lineage>
        <taxon>Eukaryota</taxon>
        <taxon>Metazoa</taxon>
        <taxon>Ecdysozoa</taxon>
        <taxon>Arthropoda</taxon>
        <taxon>Hexapoda</taxon>
        <taxon>Insecta</taxon>
        <taxon>Pterygota</taxon>
        <taxon>Neoptera</taxon>
        <taxon>Endopterygota</taxon>
        <taxon>Lepidoptera</taxon>
        <taxon>Glossata</taxon>
        <taxon>Ditrysia</taxon>
        <taxon>Gelechioidea</taxon>
        <taxon>Gelechiidae</taxon>
        <taxon>Apatetrinae</taxon>
        <taxon>Pectinophora</taxon>
    </lineage>
</organism>
<feature type="compositionally biased region" description="Basic and acidic residues" evidence="1">
    <location>
        <begin position="175"/>
        <end position="188"/>
    </location>
</feature>
<feature type="region of interest" description="Disordered" evidence="1">
    <location>
        <begin position="73"/>
        <end position="127"/>
    </location>
</feature>
<dbReference type="AlphaFoldDB" id="A0A1E1W6G3"/>
<feature type="region of interest" description="Disordered" evidence="1">
    <location>
        <begin position="148"/>
        <end position="188"/>
    </location>
</feature>
<feature type="compositionally biased region" description="Basic and acidic residues" evidence="1">
    <location>
        <begin position="155"/>
        <end position="166"/>
    </location>
</feature>
<name>A0A1E1W6G3_PECGO</name>
<reference evidence="2" key="1">
    <citation type="submission" date="2015-09" db="EMBL/GenBank/DDBJ databases">
        <title>De novo assembly of Pectinophora gossypiella (Pink Bollworm) gut transcriptome.</title>
        <authorList>
            <person name="Tassone E.E."/>
        </authorList>
    </citation>
    <scope>NUCLEOTIDE SEQUENCE</scope>
</reference>
<gene>
    <name evidence="2" type="ORF">g.4750</name>
</gene>
<feature type="compositionally biased region" description="Polar residues" evidence="1">
    <location>
        <begin position="1"/>
        <end position="15"/>
    </location>
</feature>
<feature type="non-terminal residue" evidence="2">
    <location>
        <position position="1"/>
    </location>
</feature>
<sequence length="188" mass="23175">FKNYQRSQPVTYINDSKSDEKYEGENDDGVRERTNNRPMDHGTRYHHFKDTPHHTFHNNFRSRNYKYTTDRNSYLRNTNNHNTHHYNRGDTKNFSSEENDNNERDSSVRYKGYHHQDKNNDHFLNRKNGFHNRNYDFRYNMHSKFHSFHQKPKFNSRDQDSRRKNNEDDENGNSEIHHLHRDQDSRRK</sequence>
<feature type="non-terminal residue" evidence="2">
    <location>
        <position position="188"/>
    </location>
</feature>